<accession>A0A0K0D7B9</accession>
<sequence length="75" mass="8966">LVSHGFEHYVDFECGNQSAYVLCCKQVVRDFLNKRVARYHEISTRPFHSPGMLDRSHLHQRYKVVLHFWYSPICI</sequence>
<dbReference type="AlphaFoldDB" id="A0A0K0D7B9"/>
<keyword evidence="1" id="KW-1185">Reference proteome</keyword>
<dbReference type="Proteomes" id="UP000035642">
    <property type="component" value="Unassembled WGS sequence"/>
</dbReference>
<evidence type="ECO:0000313" key="1">
    <source>
        <dbReference type="Proteomes" id="UP000035642"/>
    </source>
</evidence>
<name>A0A0K0D7B9_ANGCA</name>
<reference evidence="1" key="1">
    <citation type="submission" date="2012-09" db="EMBL/GenBank/DDBJ databases">
        <authorList>
            <person name="Martin A.A."/>
        </authorList>
    </citation>
    <scope>NUCLEOTIDE SEQUENCE</scope>
</reference>
<organism evidence="1 2">
    <name type="scientific">Angiostrongylus cantonensis</name>
    <name type="common">Rat lungworm</name>
    <dbReference type="NCBI Taxonomy" id="6313"/>
    <lineage>
        <taxon>Eukaryota</taxon>
        <taxon>Metazoa</taxon>
        <taxon>Ecdysozoa</taxon>
        <taxon>Nematoda</taxon>
        <taxon>Chromadorea</taxon>
        <taxon>Rhabditida</taxon>
        <taxon>Rhabditina</taxon>
        <taxon>Rhabditomorpha</taxon>
        <taxon>Strongyloidea</taxon>
        <taxon>Metastrongylidae</taxon>
        <taxon>Angiostrongylus</taxon>
    </lineage>
</organism>
<reference evidence="2" key="2">
    <citation type="submission" date="2017-02" db="UniProtKB">
        <authorList>
            <consortium name="WormBaseParasite"/>
        </authorList>
    </citation>
    <scope>IDENTIFICATION</scope>
</reference>
<proteinExistence type="predicted"/>
<protein>
    <submittedName>
        <fullName evidence="2">TRM13 domain-containing protein</fullName>
    </submittedName>
</protein>
<dbReference type="WBParaSite" id="ACAC_0000596401-mRNA-1">
    <property type="protein sequence ID" value="ACAC_0000596401-mRNA-1"/>
    <property type="gene ID" value="ACAC_0000596401"/>
</dbReference>
<evidence type="ECO:0000313" key="2">
    <source>
        <dbReference type="WBParaSite" id="ACAC_0000596401-mRNA-1"/>
    </source>
</evidence>